<gene>
    <name evidence="13" type="ORF">HPP92_002102</name>
</gene>
<evidence type="ECO:0000256" key="1">
    <source>
        <dbReference type="ARBA" id="ARBA00000971"/>
    </source>
</evidence>
<accession>A0A835VI61</accession>
<sequence>MAPPPPYGRRLPRRPPPAAPSAACRAVRRLPRRPPRSRRPNDRVRPSEQTSARVARARRPHQPADPRGLAKTTRQLRLAGKRGLRGQRGTGGGASGVLRWRAFDGSGHIRIPRGSAIDCALYGAEGREALRPPFLLHGNPISVSERCREMVTEVGCKTPSTKIEKYGELPSRKRPSRPSGEVGEGQPEGGKRRREKKLAAGMSAAGQDRIRASHILIKHEGSRRKSSWKDPDGHVISSTSREKAIELIMELRGEIATGRALFEDLAARHSDCSSAKRGGDLGRFGKGQMQKPFEQAAFSLKVGELSDIVETDSGVHLILRTG</sequence>
<evidence type="ECO:0000256" key="3">
    <source>
        <dbReference type="ARBA" id="ARBA00013194"/>
    </source>
</evidence>
<dbReference type="InterPro" id="IPR051370">
    <property type="entry name" value="PPIase_Pin1"/>
</dbReference>
<dbReference type="OrthoDB" id="2019149at2759"/>
<feature type="domain" description="PpiC" evidence="12">
    <location>
        <begin position="207"/>
        <end position="322"/>
    </location>
</feature>
<dbReference type="PANTHER" id="PTHR10657:SF4">
    <property type="entry name" value="PEPTIDYL-PROLYL CIS-TRANS ISOMERASE-RELATED"/>
    <property type="match status" value="1"/>
</dbReference>
<protein>
    <recommendedName>
        <fullName evidence="8">Peptidyl-prolyl cis-trans isomerase Pin1</fullName>
        <ecNumber evidence="3">5.2.1.8</ecNumber>
    </recommendedName>
    <alternativeName>
        <fullName evidence="7">Peptidyl-prolyl cis-trans isomerase pin1</fullName>
    </alternativeName>
    <alternativeName>
        <fullName evidence="9">Rotamase Pin1</fullName>
    </alternativeName>
</protein>
<dbReference type="GO" id="GO:0005634">
    <property type="term" value="C:nucleus"/>
    <property type="evidence" value="ECO:0007669"/>
    <property type="project" value="TreeGrafter"/>
</dbReference>
<dbReference type="EMBL" id="JADCNL010000001">
    <property type="protein sequence ID" value="KAG0497411.1"/>
    <property type="molecule type" value="Genomic_DNA"/>
</dbReference>
<organism evidence="13 14">
    <name type="scientific">Vanilla planifolia</name>
    <name type="common">Vanilla</name>
    <dbReference type="NCBI Taxonomy" id="51239"/>
    <lineage>
        <taxon>Eukaryota</taxon>
        <taxon>Viridiplantae</taxon>
        <taxon>Streptophyta</taxon>
        <taxon>Embryophyta</taxon>
        <taxon>Tracheophyta</taxon>
        <taxon>Spermatophyta</taxon>
        <taxon>Magnoliopsida</taxon>
        <taxon>Liliopsida</taxon>
        <taxon>Asparagales</taxon>
        <taxon>Orchidaceae</taxon>
        <taxon>Vanilloideae</taxon>
        <taxon>Vanilleae</taxon>
        <taxon>Vanilla</taxon>
    </lineage>
</organism>
<dbReference type="InterPro" id="IPR046357">
    <property type="entry name" value="PPIase_dom_sf"/>
</dbReference>
<dbReference type="InterPro" id="IPR000297">
    <property type="entry name" value="PPIase_PpiC"/>
</dbReference>
<dbReference type="PANTHER" id="PTHR10657">
    <property type="entry name" value="PEPTIDYL-PROLYL CIS-TRANS ISOMERASE"/>
    <property type="match status" value="1"/>
</dbReference>
<evidence type="ECO:0000256" key="2">
    <source>
        <dbReference type="ARBA" id="ARBA00007656"/>
    </source>
</evidence>
<keyword evidence="4 10" id="KW-0697">Rotamase</keyword>
<keyword evidence="5 10" id="KW-0413">Isomerase</keyword>
<evidence type="ECO:0000313" key="13">
    <source>
        <dbReference type="EMBL" id="KAG0497411.1"/>
    </source>
</evidence>
<evidence type="ECO:0000256" key="9">
    <source>
        <dbReference type="ARBA" id="ARBA00076027"/>
    </source>
</evidence>
<evidence type="ECO:0000256" key="10">
    <source>
        <dbReference type="PROSITE-ProRule" id="PRU00278"/>
    </source>
</evidence>
<dbReference type="GO" id="GO:0003755">
    <property type="term" value="F:peptidyl-prolyl cis-trans isomerase activity"/>
    <property type="evidence" value="ECO:0007669"/>
    <property type="project" value="UniProtKB-KW"/>
</dbReference>
<dbReference type="GO" id="GO:0005829">
    <property type="term" value="C:cytosol"/>
    <property type="evidence" value="ECO:0007669"/>
    <property type="project" value="TreeGrafter"/>
</dbReference>
<dbReference type="EC" id="5.2.1.8" evidence="3"/>
<dbReference type="Proteomes" id="UP000636800">
    <property type="component" value="Chromosome 1"/>
</dbReference>
<feature type="compositionally biased region" description="Basic residues" evidence="11">
    <location>
        <begin position="26"/>
        <end position="38"/>
    </location>
</feature>
<name>A0A835VI61_VANPL</name>
<evidence type="ECO:0000259" key="12">
    <source>
        <dbReference type="PROSITE" id="PS50198"/>
    </source>
</evidence>
<comment type="similarity">
    <text evidence="2">Belongs to the PpiC/parvulin rotamase family.</text>
</comment>
<feature type="region of interest" description="Disordered" evidence="11">
    <location>
        <begin position="162"/>
        <end position="212"/>
    </location>
</feature>
<comment type="function">
    <text evidence="6">Prolyl cis/trans isomerase with specificity for phospho-Ser-Pro bonds.</text>
</comment>
<reference evidence="13 14" key="1">
    <citation type="journal article" date="2020" name="Nat. Food">
        <title>A phased Vanilla planifolia genome enables genetic improvement of flavour and production.</title>
        <authorList>
            <person name="Hasing T."/>
            <person name="Tang H."/>
            <person name="Brym M."/>
            <person name="Khazi F."/>
            <person name="Huang T."/>
            <person name="Chambers A.H."/>
        </authorList>
    </citation>
    <scope>NUCLEOTIDE SEQUENCE [LARGE SCALE GENOMIC DNA]</scope>
    <source>
        <tissue evidence="13">Leaf</tissue>
    </source>
</reference>
<dbReference type="Gene3D" id="3.10.50.40">
    <property type="match status" value="1"/>
</dbReference>
<evidence type="ECO:0000313" key="14">
    <source>
        <dbReference type="Proteomes" id="UP000636800"/>
    </source>
</evidence>
<dbReference type="InterPro" id="IPR023058">
    <property type="entry name" value="PPIase_PpiC_CS"/>
</dbReference>
<evidence type="ECO:0000256" key="8">
    <source>
        <dbReference type="ARBA" id="ARBA00068734"/>
    </source>
</evidence>
<evidence type="ECO:0000256" key="7">
    <source>
        <dbReference type="ARBA" id="ARBA00067941"/>
    </source>
</evidence>
<dbReference type="FunFam" id="3.10.50.40:FF:000010">
    <property type="entry name" value="Peptidyl-prolyl cis-trans isomerase Pin1"/>
    <property type="match status" value="1"/>
</dbReference>
<comment type="caution">
    <text evidence="13">The sequence shown here is derived from an EMBL/GenBank/DDBJ whole genome shotgun (WGS) entry which is preliminary data.</text>
</comment>
<dbReference type="PROSITE" id="PS01096">
    <property type="entry name" value="PPIC_PPIASE_1"/>
    <property type="match status" value="1"/>
</dbReference>
<evidence type="ECO:0000256" key="6">
    <source>
        <dbReference type="ARBA" id="ARBA00054757"/>
    </source>
</evidence>
<dbReference type="SUPFAM" id="SSF54534">
    <property type="entry name" value="FKBP-like"/>
    <property type="match status" value="1"/>
</dbReference>
<feature type="region of interest" description="Disordered" evidence="11">
    <location>
        <begin position="1"/>
        <end position="94"/>
    </location>
</feature>
<proteinExistence type="inferred from homology"/>
<evidence type="ECO:0000256" key="4">
    <source>
        <dbReference type="ARBA" id="ARBA00023110"/>
    </source>
</evidence>
<evidence type="ECO:0000256" key="5">
    <source>
        <dbReference type="ARBA" id="ARBA00023235"/>
    </source>
</evidence>
<keyword evidence="14" id="KW-1185">Reference proteome</keyword>
<comment type="catalytic activity">
    <reaction evidence="1">
        <text>[protein]-peptidylproline (omega=180) = [protein]-peptidylproline (omega=0)</text>
        <dbReference type="Rhea" id="RHEA:16237"/>
        <dbReference type="Rhea" id="RHEA-COMP:10747"/>
        <dbReference type="Rhea" id="RHEA-COMP:10748"/>
        <dbReference type="ChEBI" id="CHEBI:83833"/>
        <dbReference type="ChEBI" id="CHEBI:83834"/>
        <dbReference type="EC" id="5.2.1.8"/>
    </reaction>
</comment>
<feature type="compositionally biased region" description="Basic and acidic residues" evidence="11">
    <location>
        <begin position="162"/>
        <end position="171"/>
    </location>
</feature>
<dbReference type="Pfam" id="PF00639">
    <property type="entry name" value="Rotamase"/>
    <property type="match status" value="1"/>
</dbReference>
<evidence type="ECO:0000256" key="11">
    <source>
        <dbReference type="SAM" id="MobiDB-lite"/>
    </source>
</evidence>
<dbReference type="PROSITE" id="PS50198">
    <property type="entry name" value="PPIC_PPIASE_2"/>
    <property type="match status" value="1"/>
</dbReference>
<dbReference type="AlphaFoldDB" id="A0A835VI61"/>